<dbReference type="InterPro" id="IPR002018">
    <property type="entry name" value="CarbesteraseB"/>
</dbReference>
<organism evidence="3 4">
    <name type="scientific">Sphingopyxis witflariensis</name>
    <dbReference type="NCBI Taxonomy" id="173675"/>
    <lineage>
        <taxon>Bacteria</taxon>
        <taxon>Pseudomonadati</taxon>
        <taxon>Pseudomonadota</taxon>
        <taxon>Alphaproteobacteria</taxon>
        <taxon>Sphingomonadales</taxon>
        <taxon>Sphingomonadaceae</taxon>
        <taxon>Sphingopyxis</taxon>
    </lineage>
</organism>
<keyword evidence="1" id="KW-0378">Hydrolase</keyword>
<dbReference type="Proteomes" id="UP000197097">
    <property type="component" value="Unassembled WGS sequence"/>
</dbReference>
<gene>
    <name evidence="3" type="ORF">CDQ91_16920</name>
</gene>
<dbReference type="RefSeq" id="WP_088473889.1">
    <property type="nucleotide sequence ID" value="NZ_NISJ01000011.1"/>
</dbReference>
<reference evidence="3 4" key="1">
    <citation type="journal article" date="2002" name="Int. J. Syst. Evol. Microbiol.">
        <title>Sphingopyxis witflariensis sp. nov., isolated from activated sludge.</title>
        <authorList>
            <person name="Kampfer P."/>
            <person name="Witzenberger R."/>
            <person name="Denner E.B."/>
            <person name="Busse H.J."/>
            <person name="Neef A."/>
        </authorList>
    </citation>
    <scope>NUCLEOTIDE SEQUENCE [LARGE SCALE GENOMIC DNA]</scope>
    <source>
        <strain evidence="3 4">DSM 14551</strain>
    </source>
</reference>
<dbReference type="AlphaFoldDB" id="A0A246JJL8"/>
<dbReference type="InterPro" id="IPR050654">
    <property type="entry name" value="AChE-related_enzymes"/>
</dbReference>
<name>A0A246JJL8_9SPHN</name>
<evidence type="ECO:0000259" key="2">
    <source>
        <dbReference type="Pfam" id="PF00135"/>
    </source>
</evidence>
<evidence type="ECO:0000256" key="1">
    <source>
        <dbReference type="ARBA" id="ARBA00022801"/>
    </source>
</evidence>
<feature type="domain" description="Carboxylesterase type B" evidence="2">
    <location>
        <begin position="7"/>
        <end position="98"/>
    </location>
</feature>
<dbReference type="Gene3D" id="3.40.50.1820">
    <property type="entry name" value="alpha/beta hydrolase"/>
    <property type="match status" value="1"/>
</dbReference>
<dbReference type="EMBL" id="NISJ01000011">
    <property type="protein sequence ID" value="OWQ92836.1"/>
    <property type="molecule type" value="Genomic_DNA"/>
</dbReference>
<dbReference type="PANTHER" id="PTHR43918:SF4">
    <property type="entry name" value="CARBOXYLIC ESTER HYDROLASE"/>
    <property type="match status" value="1"/>
</dbReference>
<proteinExistence type="predicted"/>
<sequence length="141" mass="15348">MIDWAKAHRGPLFAYYFTHSEPGPGSAMFGAFHSAEIPYVFNSLGASPWRNFSADDHAIAHNMSTYWANFVKSGNPNGSAVPNWPRFDRAQPGVMELGGHFAPYRPQGGKLGLLLDAMPEGPGRSIFGMASFTVAEDASRK</sequence>
<keyword evidence="4" id="KW-1185">Reference proteome</keyword>
<dbReference type="PANTHER" id="PTHR43918">
    <property type="entry name" value="ACETYLCHOLINESTERASE"/>
    <property type="match status" value="1"/>
</dbReference>
<evidence type="ECO:0000313" key="3">
    <source>
        <dbReference type="EMBL" id="OWQ92836.1"/>
    </source>
</evidence>
<dbReference type="Pfam" id="PF00135">
    <property type="entry name" value="COesterase"/>
    <property type="match status" value="1"/>
</dbReference>
<protein>
    <recommendedName>
        <fullName evidence="2">Carboxylesterase type B domain-containing protein</fullName>
    </recommendedName>
</protein>
<dbReference type="SUPFAM" id="SSF53474">
    <property type="entry name" value="alpha/beta-Hydrolases"/>
    <property type="match status" value="1"/>
</dbReference>
<dbReference type="GO" id="GO:0052689">
    <property type="term" value="F:carboxylic ester hydrolase activity"/>
    <property type="evidence" value="ECO:0007669"/>
    <property type="project" value="TreeGrafter"/>
</dbReference>
<evidence type="ECO:0000313" key="4">
    <source>
        <dbReference type="Proteomes" id="UP000197097"/>
    </source>
</evidence>
<dbReference type="OrthoDB" id="9775851at2"/>
<comment type="caution">
    <text evidence="3">The sequence shown here is derived from an EMBL/GenBank/DDBJ whole genome shotgun (WGS) entry which is preliminary data.</text>
</comment>
<accession>A0A246JJL8</accession>
<dbReference type="InterPro" id="IPR029058">
    <property type="entry name" value="AB_hydrolase_fold"/>
</dbReference>